<dbReference type="SUPFAM" id="SSF143410">
    <property type="entry name" value="DOPA-like"/>
    <property type="match status" value="1"/>
</dbReference>
<dbReference type="InterPro" id="IPR023389">
    <property type="entry name" value="DOPA-like_sf"/>
</dbReference>
<dbReference type="EMBL" id="JNBS01004847">
    <property type="protein sequence ID" value="OQR82052.1"/>
    <property type="molecule type" value="Genomic_DNA"/>
</dbReference>
<organism evidence="1 2">
    <name type="scientific">Thraustotheca clavata</name>
    <dbReference type="NCBI Taxonomy" id="74557"/>
    <lineage>
        <taxon>Eukaryota</taxon>
        <taxon>Sar</taxon>
        <taxon>Stramenopiles</taxon>
        <taxon>Oomycota</taxon>
        <taxon>Saprolegniomycetes</taxon>
        <taxon>Saprolegniales</taxon>
        <taxon>Achlyaceae</taxon>
        <taxon>Thraustotheca</taxon>
    </lineage>
</organism>
<dbReference type="PANTHER" id="PTHR36423:SF2">
    <property type="entry name" value="AFR070WP"/>
    <property type="match status" value="1"/>
</dbReference>
<accession>A0A1V9Y8K3</accession>
<protein>
    <recommendedName>
        <fullName evidence="3">DOPA 4,5-dioxygenase</fullName>
    </recommendedName>
</protein>
<dbReference type="OrthoDB" id="9970095at2759"/>
<dbReference type="Pfam" id="PF08883">
    <property type="entry name" value="DOPA_dioxygen"/>
    <property type="match status" value="1"/>
</dbReference>
<dbReference type="Gene3D" id="3.30.70.1240">
    <property type="entry name" value="DOPA-like domains"/>
    <property type="match status" value="1"/>
</dbReference>
<gene>
    <name evidence="1" type="ORF">THRCLA_11177</name>
</gene>
<comment type="caution">
    <text evidence="1">The sequence shown here is derived from an EMBL/GenBank/DDBJ whole genome shotgun (WGS) entry which is preliminary data.</text>
</comment>
<evidence type="ECO:0000313" key="2">
    <source>
        <dbReference type="Proteomes" id="UP000243217"/>
    </source>
</evidence>
<name>A0A1V9Y8K3_9STRA</name>
<dbReference type="PANTHER" id="PTHR36423">
    <property type="entry name" value="AFR070WP"/>
    <property type="match status" value="1"/>
</dbReference>
<evidence type="ECO:0000313" key="1">
    <source>
        <dbReference type="EMBL" id="OQR82052.1"/>
    </source>
</evidence>
<dbReference type="AlphaFoldDB" id="A0A1V9Y8K3"/>
<proteinExistence type="predicted"/>
<reference evidence="1 2" key="1">
    <citation type="journal article" date="2014" name="Genome Biol. Evol.">
        <title>The secreted proteins of Achlya hypogyna and Thraustotheca clavata identify the ancestral oomycete secretome and reveal gene acquisitions by horizontal gene transfer.</title>
        <authorList>
            <person name="Misner I."/>
            <person name="Blouin N."/>
            <person name="Leonard G."/>
            <person name="Richards T.A."/>
            <person name="Lane C.E."/>
        </authorList>
    </citation>
    <scope>NUCLEOTIDE SEQUENCE [LARGE SCALE GENOMIC DNA]</scope>
    <source>
        <strain evidence="1 2">ATCC 34112</strain>
    </source>
</reference>
<dbReference type="Proteomes" id="UP000243217">
    <property type="component" value="Unassembled WGS sequence"/>
</dbReference>
<dbReference type="InterPro" id="IPR014980">
    <property type="entry name" value="DOPA_dioxygen"/>
</dbReference>
<sequence length="158" mass="18119">MAFREWHFHTYFHADDPVELAKVIALRNALVDNLCKTNSFVAVPLHHFVGYNTPEAQIREKDTHGLNLVPVGPHPIGSFETWAPVEHFAQVYTWFVENRNGLSVFVHPLTEEEVRDHAERGAWMGQSVPLDLSTLETLLPEARSQYPWFNLGYATPRN</sequence>
<keyword evidence="2" id="KW-1185">Reference proteome</keyword>
<evidence type="ECO:0008006" key="3">
    <source>
        <dbReference type="Google" id="ProtNLM"/>
    </source>
</evidence>